<dbReference type="InterPro" id="IPR031100">
    <property type="entry name" value="LOG_fam"/>
</dbReference>
<evidence type="ECO:0000256" key="1">
    <source>
        <dbReference type="ARBA" id="ARBA00006763"/>
    </source>
</evidence>
<keyword evidence="2" id="KW-0203">Cytokinin biosynthesis</keyword>
<dbReference type="Proteomes" id="UP000286848">
    <property type="component" value="Unassembled WGS sequence"/>
</dbReference>
<dbReference type="Pfam" id="PF03641">
    <property type="entry name" value="Lysine_decarbox"/>
    <property type="match status" value="1"/>
</dbReference>
<dbReference type="NCBIfam" id="TIGR00730">
    <property type="entry name" value="Rossman fold protein, TIGR00730 family"/>
    <property type="match status" value="1"/>
</dbReference>
<dbReference type="GO" id="GO:0009691">
    <property type="term" value="P:cytokinin biosynthetic process"/>
    <property type="evidence" value="ECO:0007669"/>
    <property type="project" value="UniProtKB-UniRule"/>
</dbReference>
<dbReference type="InterPro" id="IPR005269">
    <property type="entry name" value="LOG"/>
</dbReference>
<dbReference type="EC" id="3.2.2.n1" evidence="2"/>
<evidence type="ECO:0000313" key="4">
    <source>
        <dbReference type="Proteomes" id="UP000286848"/>
    </source>
</evidence>
<protein>
    <recommendedName>
        <fullName evidence="2">Cytokinin riboside 5'-monophosphate phosphoribohydrolase</fullName>
        <ecNumber evidence="2">3.2.2.n1</ecNumber>
    </recommendedName>
</protein>
<dbReference type="EMBL" id="BFFP01000050">
    <property type="protein sequence ID" value="GBG95724.1"/>
    <property type="molecule type" value="Genomic_DNA"/>
</dbReference>
<comment type="similarity">
    <text evidence="1 2">Belongs to the LOG family.</text>
</comment>
<evidence type="ECO:0000256" key="2">
    <source>
        <dbReference type="RuleBase" id="RU363015"/>
    </source>
</evidence>
<comment type="caution">
    <text evidence="3">The sequence shown here is derived from an EMBL/GenBank/DDBJ whole genome shotgun (WGS) entry which is preliminary data.</text>
</comment>
<organism evidence="3 4">
    <name type="scientific">Ligilactobacillus salitolerans</name>
    <dbReference type="NCBI Taxonomy" id="1808352"/>
    <lineage>
        <taxon>Bacteria</taxon>
        <taxon>Bacillati</taxon>
        <taxon>Bacillota</taxon>
        <taxon>Bacilli</taxon>
        <taxon>Lactobacillales</taxon>
        <taxon>Lactobacillaceae</taxon>
        <taxon>Ligilactobacillus</taxon>
    </lineage>
</organism>
<dbReference type="Gene3D" id="3.40.50.450">
    <property type="match status" value="1"/>
</dbReference>
<dbReference type="PANTHER" id="PTHR31223:SF70">
    <property type="entry name" value="LOG FAMILY PROTEIN YJL055W"/>
    <property type="match status" value="1"/>
</dbReference>
<reference evidence="3 4" key="1">
    <citation type="journal article" date="2019" name="Int. J. Syst. Evol. Microbiol.">
        <title>Lactobacillus salitolerans sp. nov., a novel lactic acid bacterium isolated from spent mushroom substrates.</title>
        <authorList>
            <person name="Tohno M."/>
            <person name="Tanizawa Y."/>
            <person name="Kojima Y."/>
            <person name="Sakamoto M."/>
            <person name="Nakamura Y."/>
            <person name="Ohkuma M."/>
            <person name="Kobayashi H."/>
        </authorList>
    </citation>
    <scope>NUCLEOTIDE SEQUENCE [LARGE SCALE GENOMIC DNA]</scope>
    <source>
        <strain evidence="3 4">YK43</strain>
    </source>
</reference>
<dbReference type="SUPFAM" id="SSF102405">
    <property type="entry name" value="MCP/YpsA-like"/>
    <property type="match status" value="1"/>
</dbReference>
<dbReference type="RefSeq" id="WP_124978276.1">
    <property type="nucleotide sequence ID" value="NZ_BFFP01000050.1"/>
</dbReference>
<keyword evidence="2" id="KW-0378">Hydrolase</keyword>
<dbReference type="AlphaFoldDB" id="A0A401IW08"/>
<accession>A0A401IW08</accession>
<gene>
    <name evidence="3" type="ORF">LFYK43_21830</name>
</gene>
<evidence type="ECO:0000313" key="3">
    <source>
        <dbReference type="EMBL" id="GBG95724.1"/>
    </source>
</evidence>
<dbReference type="GO" id="GO:0005829">
    <property type="term" value="C:cytosol"/>
    <property type="evidence" value="ECO:0007669"/>
    <property type="project" value="TreeGrafter"/>
</dbReference>
<sequence>MKKIAVYCGASSGNSPLFKQAAIDLGNWIVANNFELVYGGGRYGLMGILAETVSSQNGKIYGIIPDVLYRKNIAFNGLTDLKVVPNMSARKETMLQLSDASLALPGGPGTLEEIAQAYSWARIGENSNPCVLYNVNHFFEPLEKMFDSMVDNGFLGAAERKKLLFSDSLPEIREFIQTYTPPQKRTYNEKDSM</sequence>
<name>A0A401IW08_9LACO</name>
<dbReference type="PANTHER" id="PTHR31223">
    <property type="entry name" value="LOG FAMILY PROTEIN YJL055W"/>
    <property type="match status" value="1"/>
</dbReference>
<keyword evidence="4" id="KW-1185">Reference proteome</keyword>
<dbReference type="OrthoDB" id="9801098at2"/>
<proteinExistence type="inferred from homology"/>
<dbReference type="GO" id="GO:0016799">
    <property type="term" value="F:hydrolase activity, hydrolyzing N-glycosyl compounds"/>
    <property type="evidence" value="ECO:0007669"/>
    <property type="project" value="TreeGrafter"/>
</dbReference>